<sequence>MNLSCLTLVRRIGSITRYDAMSFQLLASQHNPYDLLSNSCSTLLFPKFRTLIAM</sequence>
<reference evidence="1" key="1">
    <citation type="submission" date="2018-02" db="EMBL/GenBank/DDBJ databases">
        <title>Rhizophora mucronata_Transcriptome.</title>
        <authorList>
            <person name="Meera S.P."/>
            <person name="Sreeshan A."/>
            <person name="Augustine A."/>
        </authorList>
    </citation>
    <scope>NUCLEOTIDE SEQUENCE</scope>
    <source>
        <tissue evidence="1">Leaf</tissue>
    </source>
</reference>
<evidence type="ECO:0000313" key="1">
    <source>
        <dbReference type="EMBL" id="MBW85640.1"/>
    </source>
</evidence>
<proteinExistence type="predicted"/>
<protein>
    <submittedName>
        <fullName evidence="1">Uncharacterized protein</fullName>
    </submittedName>
</protein>
<dbReference type="AlphaFoldDB" id="A0A2P2IWP4"/>
<dbReference type="EMBL" id="GGEC01005157">
    <property type="protein sequence ID" value="MBW85640.1"/>
    <property type="molecule type" value="Transcribed_RNA"/>
</dbReference>
<name>A0A2P2IWP4_RHIMU</name>
<organism evidence="1">
    <name type="scientific">Rhizophora mucronata</name>
    <name type="common">Asiatic mangrove</name>
    <dbReference type="NCBI Taxonomy" id="61149"/>
    <lineage>
        <taxon>Eukaryota</taxon>
        <taxon>Viridiplantae</taxon>
        <taxon>Streptophyta</taxon>
        <taxon>Embryophyta</taxon>
        <taxon>Tracheophyta</taxon>
        <taxon>Spermatophyta</taxon>
        <taxon>Magnoliopsida</taxon>
        <taxon>eudicotyledons</taxon>
        <taxon>Gunneridae</taxon>
        <taxon>Pentapetalae</taxon>
        <taxon>rosids</taxon>
        <taxon>fabids</taxon>
        <taxon>Malpighiales</taxon>
        <taxon>Rhizophoraceae</taxon>
        <taxon>Rhizophora</taxon>
    </lineage>
</organism>
<accession>A0A2P2IWP4</accession>